<dbReference type="EMBL" id="FR871757">
    <property type="protein sequence ID" value="CCB79982.1"/>
    <property type="molecule type" value="Genomic_DNA"/>
</dbReference>
<dbReference type="InterPro" id="IPR032710">
    <property type="entry name" value="NTF2-like_dom_sf"/>
</dbReference>
<evidence type="ECO:0000256" key="8">
    <source>
        <dbReference type="SAM" id="SignalP"/>
    </source>
</evidence>
<dbReference type="STRING" id="1002804.HBZC1_09960"/>
<protein>
    <submittedName>
        <fullName evidence="10">Putative periplasmic protein</fullName>
    </submittedName>
</protein>
<feature type="chain" id="PRO_5003373827" evidence="8">
    <location>
        <begin position="23"/>
        <end position="334"/>
    </location>
</feature>
<proteinExistence type="inferred from homology"/>
<evidence type="ECO:0000259" key="9">
    <source>
        <dbReference type="PROSITE" id="PS52029"/>
    </source>
</evidence>
<dbReference type="GO" id="GO:0009252">
    <property type="term" value="P:peptidoglycan biosynthetic process"/>
    <property type="evidence" value="ECO:0007669"/>
    <property type="project" value="UniProtKB-UniPathway"/>
</dbReference>
<keyword evidence="4 7" id="KW-0133">Cell shape</keyword>
<reference evidence="10 11" key="1">
    <citation type="journal article" date="2011" name="J. Bacteriol.">
        <title>Genome sequence of Helicobacter bizzozeronii strain CIII-1, an isolate from human gastric mucosa.</title>
        <authorList>
            <person name="Schott T."/>
            <person name="Rossi M."/>
            <person name="Hanninen M.L."/>
        </authorList>
    </citation>
    <scope>NUCLEOTIDE SEQUENCE [LARGE SCALE GENOMIC DNA]</scope>
    <source>
        <strain evidence="10 11">CIII-1</strain>
    </source>
</reference>
<evidence type="ECO:0000256" key="6">
    <source>
        <dbReference type="ARBA" id="ARBA00023316"/>
    </source>
</evidence>
<dbReference type="GO" id="GO:0071555">
    <property type="term" value="P:cell wall organization"/>
    <property type="evidence" value="ECO:0007669"/>
    <property type="project" value="UniProtKB-UniRule"/>
</dbReference>
<dbReference type="PANTHER" id="PTHR36699:SF1">
    <property type="entry name" value="L,D-TRANSPEPTIDASE YAFK-RELATED"/>
    <property type="match status" value="1"/>
</dbReference>
<feature type="signal peptide" evidence="8">
    <location>
        <begin position="1"/>
        <end position="22"/>
    </location>
</feature>
<keyword evidence="8" id="KW-0732">Signal</keyword>
<evidence type="ECO:0000256" key="2">
    <source>
        <dbReference type="ARBA" id="ARBA00005992"/>
    </source>
</evidence>
<dbReference type="InterPro" id="IPR056203">
    <property type="entry name" value="Cds6_C"/>
</dbReference>
<dbReference type="KEGG" id="hbi:HBZC1_09960"/>
<dbReference type="RefSeq" id="WP_013890426.1">
    <property type="nucleotide sequence ID" value="NC_015674.1"/>
</dbReference>
<dbReference type="UniPathway" id="UPA00219"/>
<evidence type="ECO:0000313" key="11">
    <source>
        <dbReference type="Proteomes" id="UP000008387"/>
    </source>
</evidence>
<dbReference type="HOGENOM" id="CLU_064738_0_0_7"/>
<dbReference type="AlphaFoldDB" id="F8KT38"/>
<dbReference type="GO" id="GO:0008360">
    <property type="term" value="P:regulation of cell shape"/>
    <property type="evidence" value="ECO:0007669"/>
    <property type="project" value="UniProtKB-UniRule"/>
</dbReference>
<dbReference type="GO" id="GO:0016740">
    <property type="term" value="F:transferase activity"/>
    <property type="evidence" value="ECO:0007669"/>
    <property type="project" value="UniProtKB-KW"/>
</dbReference>
<evidence type="ECO:0000256" key="3">
    <source>
        <dbReference type="ARBA" id="ARBA00022679"/>
    </source>
</evidence>
<accession>F8KT38</accession>
<dbReference type="InterPro" id="IPR038063">
    <property type="entry name" value="Transpep_catalytic_dom"/>
</dbReference>
<evidence type="ECO:0000313" key="10">
    <source>
        <dbReference type="EMBL" id="CCB79982.1"/>
    </source>
</evidence>
<feature type="active site" description="Proton donor/acceptor" evidence="7">
    <location>
        <position position="164"/>
    </location>
</feature>
<keyword evidence="3" id="KW-0808">Transferase</keyword>
<name>F8KT38_HELBC</name>
<comment type="similarity">
    <text evidence="2">Belongs to the YkuD family.</text>
</comment>
<sequence length="334" mass="38166">MIGFKGARVLALSVLLGVGAQADSLVDFVNTYRQKGIEALDNLLQSYLTQQQFWEDVLSKQDTIYGYYEKLDYLFVINKARPQLSLYKLEDGKLDRVGDSKALVGSKSGYKLLEGDKATPIGVYQITRKLTGLSAYYGPFALETNYPNAYDRALKRTGHGIWIHGLPLDGNRNDLNTKGCIAIENNILKDYDKLVKGKKALLVVYEKQFAPATKKDLALVLSSLYAWRLAWAKNDLASYLEFYASSFRHANGMDFKAYQRFKTKIFAKNENKTIRFSQINVTPYPNNEDRSLFRVAFMQTYEAYKHKKLAYSSHGLKELYVEIKNNKMQILTEK</sequence>
<dbReference type="Gene3D" id="2.40.440.10">
    <property type="entry name" value="L,D-transpeptidase catalytic domain-like"/>
    <property type="match status" value="1"/>
</dbReference>
<evidence type="ECO:0000256" key="4">
    <source>
        <dbReference type="ARBA" id="ARBA00022960"/>
    </source>
</evidence>
<feature type="active site" description="Nucleophile" evidence="7">
    <location>
        <position position="180"/>
    </location>
</feature>
<dbReference type="Pfam" id="PF03734">
    <property type="entry name" value="YkuD"/>
    <property type="match status" value="1"/>
</dbReference>
<organism evidence="10 11">
    <name type="scientific">Helicobacter bizzozeronii (strain CIII-1)</name>
    <dbReference type="NCBI Taxonomy" id="1002804"/>
    <lineage>
        <taxon>Bacteria</taxon>
        <taxon>Pseudomonadati</taxon>
        <taxon>Campylobacterota</taxon>
        <taxon>Epsilonproteobacteria</taxon>
        <taxon>Campylobacterales</taxon>
        <taxon>Helicobacteraceae</taxon>
        <taxon>Helicobacter</taxon>
    </lineage>
</organism>
<dbReference type="Proteomes" id="UP000008387">
    <property type="component" value="Chromosome"/>
</dbReference>
<dbReference type="GeneID" id="64360980"/>
<evidence type="ECO:0000256" key="1">
    <source>
        <dbReference type="ARBA" id="ARBA00004752"/>
    </source>
</evidence>
<comment type="pathway">
    <text evidence="1 7">Cell wall biogenesis; peptidoglycan biosynthesis.</text>
</comment>
<dbReference type="InterPro" id="IPR005490">
    <property type="entry name" value="LD_TPept_cat_dom"/>
</dbReference>
<keyword evidence="5 7" id="KW-0573">Peptidoglycan synthesis</keyword>
<keyword evidence="11" id="KW-1185">Reference proteome</keyword>
<dbReference type="Pfam" id="PF24125">
    <property type="entry name" value="Cds6_C"/>
    <property type="match status" value="1"/>
</dbReference>
<feature type="domain" description="L,D-TPase catalytic" evidence="9">
    <location>
        <begin position="73"/>
        <end position="205"/>
    </location>
</feature>
<dbReference type="PANTHER" id="PTHR36699">
    <property type="entry name" value="LD-TRANSPEPTIDASE"/>
    <property type="match status" value="1"/>
</dbReference>
<dbReference type="CDD" id="cd16913">
    <property type="entry name" value="YkuD_like"/>
    <property type="match status" value="1"/>
</dbReference>
<evidence type="ECO:0000256" key="7">
    <source>
        <dbReference type="PROSITE-ProRule" id="PRU01373"/>
    </source>
</evidence>
<keyword evidence="6 7" id="KW-0961">Cell wall biogenesis/degradation</keyword>
<evidence type="ECO:0000256" key="5">
    <source>
        <dbReference type="ARBA" id="ARBA00022984"/>
    </source>
</evidence>
<dbReference type="SUPFAM" id="SSF141523">
    <property type="entry name" value="L,D-transpeptidase catalytic domain-like"/>
    <property type="match status" value="1"/>
</dbReference>
<dbReference type="GO" id="GO:0004180">
    <property type="term" value="F:carboxypeptidase activity"/>
    <property type="evidence" value="ECO:0007669"/>
    <property type="project" value="UniProtKB-ARBA"/>
</dbReference>
<dbReference type="PROSITE" id="PS52029">
    <property type="entry name" value="LD_TPASE"/>
    <property type="match status" value="1"/>
</dbReference>
<dbReference type="eggNOG" id="COG3034">
    <property type="taxonomic scope" value="Bacteria"/>
</dbReference>
<gene>
    <name evidence="10" type="ordered locus">HBZC1_09960</name>
</gene>
<dbReference type="SUPFAM" id="SSF54427">
    <property type="entry name" value="NTF2-like"/>
    <property type="match status" value="1"/>
</dbReference>